<sequence>MTSVHSMVGALRIHVGLAEINGDRRADYLVHDDRGGVKAWFNNDASGPGSAGAAPGTTNPMQNDPQPPPPGGLPLCVADRC</sequence>
<evidence type="ECO:0000256" key="1">
    <source>
        <dbReference type="SAM" id="MobiDB-lite"/>
    </source>
</evidence>
<comment type="caution">
    <text evidence="2">The sequence shown here is derived from an EMBL/GenBank/DDBJ whole genome shotgun (WGS) entry which is preliminary data.</text>
</comment>
<accession>A0ABT9QG92</accession>
<proteinExistence type="predicted"/>
<name>A0ABT9QG92_9ACTN</name>
<feature type="region of interest" description="Disordered" evidence="1">
    <location>
        <begin position="41"/>
        <end position="81"/>
    </location>
</feature>
<organism evidence="2 3">
    <name type="scientific">Streptosporangium lutulentum</name>
    <dbReference type="NCBI Taxonomy" id="1461250"/>
    <lineage>
        <taxon>Bacteria</taxon>
        <taxon>Bacillati</taxon>
        <taxon>Actinomycetota</taxon>
        <taxon>Actinomycetes</taxon>
        <taxon>Streptosporangiales</taxon>
        <taxon>Streptosporangiaceae</taxon>
        <taxon>Streptosporangium</taxon>
    </lineage>
</organism>
<dbReference type="SUPFAM" id="SSF69318">
    <property type="entry name" value="Integrin alpha N-terminal domain"/>
    <property type="match status" value="1"/>
</dbReference>
<dbReference type="EMBL" id="JAUSQU010000001">
    <property type="protein sequence ID" value="MDP9845792.1"/>
    <property type="molecule type" value="Genomic_DNA"/>
</dbReference>
<gene>
    <name evidence="2" type="ORF">J2853_005003</name>
</gene>
<protein>
    <submittedName>
        <fullName evidence="2">Uncharacterized protein</fullName>
    </submittedName>
</protein>
<dbReference type="RefSeq" id="WP_307561724.1">
    <property type="nucleotide sequence ID" value="NZ_JAUSQU010000001.1"/>
</dbReference>
<evidence type="ECO:0000313" key="3">
    <source>
        <dbReference type="Proteomes" id="UP001225356"/>
    </source>
</evidence>
<keyword evidence="3" id="KW-1185">Reference proteome</keyword>
<evidence type="ECO:0000313" key="2">
    <source>
        <dbReference type="EMBL" id="MDP9845792.1"/>
    </source>
</evidence>
<dbReference type="InterPro" id="IPR028994">
    <property type="entry name" value="Integrin_alpha_N"/>
</dbReference>
<reference evidence="2 3" key="1">
    <citation type="submission" date="2023-07" db="EMBL/GenBank/DDBJ databases">
        <title>Sequencing the genomes of 1000 actinobacteria strains.</title>
        <authorList>
            <person name="Klenk H.-P."/>
        </authorList>
    </citation>
    <scope>NUCLEOTIDE SEQUENCE [LARGE SCALE GENOMIC DNA]</scope>
    <source>
        <strain evidence="2 3">DSM 46740</strain>
    </source>
</reference>
<dbReference type="Proteomes" id="UP001225356">
    <property type="component" value="Unassembled WGS sequence"/>
</dbReference>
<feature type="compositionally biased region" description="Low complexity" evidence="1">
    <location>
        <begin position="45"/>
        <end position="64"/>
    </location>
</feature>